<evidence type="ECO:0000256" key="4">
    <source>
        <dbReference type="ARBA" id="ARBA00023136"/>
    </source>
</evidence>
<dbReference type="STRING" id="1447782.SAMN05444417_2907"/>
<proteinExistence type="inferred from homology"/>
<keyword evidence="2 5" id="KW-0812">Transmembrane</keyword>
<dbReference type="AlphaFoldDB" id="A0A1M6GT10"/>
<dbReference type="RefSeq" id="WP_073332336.1">
    <property type="nucleotide sequence ID" value="NZ_FQYO01000005.1"/>
</dbReference>
<protein>
    <recommendedName>
        <fullName evidence="5">UPF0391 membrane protein SAMN05444417_2907</fullName>
    </recommendedName>
</protein>
<feature type="transmembrane region" description="Helical" evidence="5">
    <location>
        <begin position="35"/>
        <end position="53"/>
    </location>
</feature>
<dbReference type="PIRSF" id="PIRSF036466">
    <property type="entry name" value="UCP036466"/>
    <property type="match status" value="1"/>
</dbReference>
<dbReference type="HAMAP" id="MF_01361">
    <property type="entry name" value="UPF0391"/>
    <property type="match status" value="1"/>
</dbReference>
<accession>A0A1M6GT10</accession>
<gene>
    <name evidence="6" type="ORF">SAMN05444417_2907</name>
</gene>
<evidence type="ECO:0000313" key="7">
    <source>
        <dbReference type="Proteomes" id="UP000184292"/>
    </source>
</evidence>
<keyword evidence="1 5" id="KW-1003">Cell membrane</keyword>
<keyword evidence="7" id="KW-1185">Reference proteome</keyword>
<keyword evidence="4 5" id="KW-0472">Membrane</keyword>
<evidence type="ECO:0000313" key="6">
    <source>
        <dbReference type="EMBL" id="SHJ13076.1"/>
    </source>
</evidence>
<evidence type="ECO:0000256" key="1">
    <source>
        <dbReference type="ARBA" id="ARBA00022475"/>
    </source>
</evidence>
<dbReference type="EMBL" id="FQYO01000005">
    <property type="protein sequence ID" value="SHJ13076.1"/>
    <property type="molecule type" value="Genomic_DNA"/>
</dbReference>
<evidence type="ECO:0000256" key="3">
    <source>
        <dbReference type="ARBA" id="ARBA00022989"/>
    </source>
</evidence>
<comment type="similarity">
    <text evidence="5">Belongs to the UPF0391 family.</text>
</comment>
<evidence type="ECO:0000256" key="5">
    <source>
        <dbReference type="HAMAP-Rule" id="MF_01361"/>
    </source>
</evidence>
<evidence type="ECO:0000256" key="2">
    <source>
        <dbReference type="ARBA" id="ARBA00022692"/>
    </source>
</evidence>
<reference evidence="6 7" key="1">
    <citation type="submission" date="2016-11" db="EMBL/GenBank/DDBJ databases">
        <authorList>
            <person name="Jaros S."/>
            <person name="Januszkiewicz K."/>
            <person name="Wedrychowicz H."/>
        </authorList>
    </citation>
    <scope>NUCLEOTIDE SEQUENCE [LARGE SCALE GENOMIC DNA]</scope>
    <source>
        <strain evidence="6 7">DSM 100565</strain>
    </source>
</reference>
<dbReference type="InterPro" id="IPR009760">
    <property type="entry name" value="DUF1328"/>
</dbReference>
<dbReference type="GO" id="GO:0005886">
    <property type="term" value="C:plasma membrane"/>
    <property type="evidence" value="ECO:0007669"/>
    <property type="project" value="UniProtKB-SubCell"/>
</dbReference>
<sequence>MIEWILILLVVAAIAGLLGFGRISGAAMTGAKILIGIVLVLFLLVLFGIIAVAA</sequence>
<keyword evidence="3 5" id="KW-1133">Transmembrane helix</keyword>
<name>A0A1M6GT10_9RHOB</name>
<comment type="subcellular location">
    <subcellularLocation>
        <location evidence="5">Cell membrane</location>
        <topology evidence="5">Single-pass membrane protein</topology>
    </subcellularLocation>
</comment>
<organism evidence="6 7">
    <name type="scientific">Wenxinia saemankumensis</name>
    <dbReference type="NCBI Taxonomy" id="1447782"/>
    <lineage>
        <taxon>Bacteria</taxon>
        <taxon>Pseudomonadati</taxon>
        <taxon>Pseudomonadota</taxon>
        <taxon>Alphaproteobacteria</taxon>
        <taxon>Rhodobacterales</taxon>
        <taxon>Roseobacteraceae</taxon>
        <taxon>Wenxinia</taxon>
    </lineage>
</organism>
<dbReference type="Proteomes" id="UP000184292">
    <property type="component" value="Unassembled WGS sequence"/>
</dbReference>
<dbReference type="Pfam" id="PF07043">
    <property type="entry name" value="DUF1328"/>
    <property type="match status" value="1"/>
</dbReference>